<accession>A0ABQ9P0Y1</accession>
<keyword evidence="2" id="KW-1185">Reference proteome</keyword>
<gene>
    <name evidence="1" type="ORF">H2201_002218</name>
</gene>
<dbReference type="Proteomes" id="UP001172684">
    <property type="component" value="Unassembled WGS sequence"/>
</dbReference>
<evidence type="ECO:0000313" key="1">
    <source>
        <dbReference type="EMBL" id="KAJ9667683.1"/>
    </source>
</evidence>
<organism evidence="1 2">
    <name type="scientific">Coniosporium apollinis</name>
    <dbReference type="NCBI Taxonomy" id="61459"/>
    <lineage>
        <taxon>Eukaryota</taxon>
        <taxon>Fungi</taxon>
        <taxon>Dikarya</taxon>
        <taxon>Ascomycota</taxon>
        <taxon>Pezizomycotina</taxon>
        <taxon>Dothideomycetes</taxon>
        <taxon>Dothideomycetes incertae sedis</taxon>
        <taxon>Coniosporium</taxon>
    </lineage>
</organism>
<proteinExistence type="predicted"/>
<comment type="caution">
    <text evidence="1">The sequence shown here is derived from an EMBL/GenBank/DDBJ whole genome shotgun (WGS) entry which is preliminary data.</text>
</comment>
<protein>
    <recommendedName>
        <fullName evidence="3">Myb-like domain-containing protein</fullName>
    </recommendedName>
</protein>
<dbReference type="InterPro" id="IPR009057">
    <property type="entry name" value="Homeodomain-like_sf"/>
</dbReference>
<dbReference type="EMBL" id="JAPDRL010000011">
    <property type="protein sequence ID" value="KAJ9667683.1"/>
    <property type="molecule type" value="Genomic_DNA"/>
</dbReference>
<sequence length="440" mass="47377">MAPKATYFSAADDALLIDLKETKKLSWKDIKSHFPNRTKGTLQVRYCRTLQHDRKERTAAFAHAKKPDVTNGTAQMKAAYRITKTVSPPTNRDHLKRAVKNKIKFDQLLSDADTITDAGAAKKKFVKVSEVEETGFKLLDIPTEADEAQKKASIAEDTTPKKITDKNGNTGVITRSGAGAPKAVVISEPSTILKPKVTTAKVTKKKTKAKAAKAAKATKAAPITTTKANTSPIPSNTPLTDAALMALLEPPAHHTAQDPLLVTPRMGRTLRDRLTKAERLANAAGNAVFSLDGTTSHPRKEEARRVAAATRRALISNTQTKNGPNPGNWVPVPPLTAFAANSPAVIPAMFINPPLYMVIEYNVVSDSHRVRRRLLSEYDTPMDALRGLAALAQDEAAAVARVARMVSPAEEGVVKTTVLVAGEAPSPTPEPLTPFVVEGM</sequence>
<dbReference type="Pfam" id="PF13921">
    <property type="entry name" value="Myb_DNA-bind_6"/>
    <property type="match status" value="1"/>
</dbReference>
<reference evidence="1" key="1">
    <citation type="submission" date="2022-10" db="EMBL/GenBank/DDBJ databases">
        <title>Culturing micro-colonial fungi from biological soil crusts in the Mojave desert and describing Neophaeococcomyces mojavensis, and introducing the new genera and species Taxawa tesnikishii.</title>
        <authorList>
            <person name="Kurbessoian T."/>
            <person name="Stajich J.E."/>
        </authorList>
    </citation>
    <scope>NUCLEOTIDE SEQUENCE</scope>
    <source>
        <strain evidence="1">TK_1</strain>
    </source>
</reference>
<evidence type="ECO:0000313" key="2">
    <source>
        <dbReference type="Proteomes" id="UP001172684"/>
    </source>
</evidence>
<evidence type="ECO:0008006" key="3">
    <source>
        <dbReference type="Google" id="ProtNLM"/>
    </source>
</evidence>
<dbReference type="SUPFAM" id="SSF46689">
    <property type="entry name" value="Homeodomain-like"/>
    <property type="match status" value="1"/>
</dbReference>
<name>A0ABQ9P0Y1_9PEZI</name>